<dbReference type="GO" id="GO:0097367">
    <property type="term" value="F:carbohydrate derivative binding"/>
    <property type="evidence" value="ECO:0007669"/>
    <property type="project" value="InterPro"/>
</dbReference>
<dbReference type="InterPro" id="IPR050986">
    <property type="entry name" value="GutQ/KpsF_isomerases"/>
</dbReference>
<evidence type="ECO:0000259" key="8">
    <source>
        <dbReference type="PROSITE" id="PS51371"/>
    </source>
</evidence>
<dbReference type="Gene3D" id="3.10.580.10">
    <property type="entry name" value="CBS-domain"/>
    <property type="match status" value="1"/>
</dbReference>
<evidence type="ECO:0000313" key="10">
    <source>
        <dbReference type="EMBL" id="NEK21617.1"/>
    </source>
</evidence>
<dbReference type="Pfam" id="PF01380">
    <property type="entry name" value="SIS"/>
    <property type="match status" value="1"/>
</dbReference>
<dbReference type="PROSITE" id="PS51464">
    <property type="entry name" value="SIS"/>
    <property type="match status" value="1"/>
</dbReference>
<dbReference type="PANTHER" id="PTHR42745:SF1">
    <property type="entry name" value="ARABINOSE 5-PHOSPHATE ISOMERASE KDSD"/>
    <property type="match status" value="1"/>
</dbReference>
<evidence type="ECO:0000256" key="3">
    <source>
        <dbReference type="ARBA" id="ARBA00023122"/>
    </source>
</evidence>
<dbReference type="Proteomes" id="UP000468591">
    <property type="component" value="Unassembled WGS sequence"/>
</dbReference>
<feature type="site" description="Catalytically relevant" evidence="6">
    <location>
        <position position="186"/>
    </location>
</feature>
<dbReference type="InterPro" id="IPR035474">
    <property type="entry name" value="SIS_Kpsf"/>
</dbReference>
<proteinExistence type="inferred from homology"/>
<dbReference type="InterPro" id="IPR000644">
    <property type="entry name" value="CBS_dom"/>
</dbReference>
<evidence type="ECO:0000256" key="7">
    <source>
        <dbReference type="PROSITE-ProRule" id="PRU00703"/>
    </source>
</evidence>
<dbReference type="RefSeq" id="WP_164352462.1">
    <property type="nucleotide sequence ID" value="NZ_JAABNT010000002.1"/>
</dbReference>
<dbReference type="CDD" id="cd05014">
    <property type="entry name" value="SIS_Kpsf"/>
    <property type="match status" value="1"/>
</dbReference>
<dbReference type="SUPFAM" id="SSF53697">
    <property type="entry name" value="SIS domain"/>
    <property type="match status" value="1"/>
</dbReference>
<accession>A0A6P0C720</accession>
<evidence type="ECO:0000313" key="11">
    <source>
        <dbReference type="Proteomes" id="UP000468591"/>
    </source>
</evidence>
<dbReference type="PANTHER" id="PTHR42745">
    <property type="match status" value="1"/>
</dbReference>
<evidence type="ECO:0000256" key="1">
    <source>
        <dbReference type="ARBA" id="ARBA00008165"/>
    </source>
</evidence>
<dbReference type="EMBL" id="JAABNT010000002">
    <property type="protein sequence ID" value="NEK21617.1"/>
    <property type="molecule type" value="Genomic_DNA"/>
</dbReference>
<dbReference type="NCBIfam" id="TIGR00393">
    <property type="entry name" value="kpsF"/>
    <property type="match status" value="1"/>
</dbReference>
<dbReference type="GO" id="GO:0019146">
    <property type="term" value="F:arabinose-5-phosphate isomerase activity"/>
    <property type="evidence" value="ECO:0007669"/>
    <property type="project" value="UniProtKB-ARBA"/>
</dbReference>
<reference evidence="10 11" key="1">
    <citation type="submission" date="2020-01" db="EMBL/GenBank/DDBJ databases">
        <title>Sulfitobacter sediminilitoris sp. nov., isolated from a tidal flat.</title>
        <authorList>
            <person name="Park S."/>
            <person name="Yoon J.-H."/>
        </authorList>
    </citation>
    <scope>NUCLEOTIDE SEQUENCE [LARGE SCALE GENOMIC DNA]</scope>
    <source>
        <strain evidence="10 11">JBTF-M27</strain>
    </source>
</reference>
<keyword evidence="3 7" id="KW-0129">CBS domain</keyword>
<dbReference type="InterPro" id="IPR046342">
    <property type="entry name" value="CBS_dom_sf"/>
</dbReference>
<dbReference type="CDD" id="cd04604">
    <property type="entry name" value="CBS_pair_SIS_assoc"/>
    <property type="match status" value="1"/>
</dbReference>
<keyword evidence="10" id="KW-0413">Isomerase</keyword>
<feature type="domain" description="SIS" evidence="9">
    <location>
        <begin position="34"/>
        <end position="177"/>
    </location>
</feature>
<dbReference type="GO" id="GO:0005975">
    <property type="term" value="P:carbohydrate metabolic process"/>
    <property type="evidence" value="ECO:0007669"/>
    <property type="project" value="InterPro"/>
</dbReference>
<feature type="domain" description="CBS" evidence="8">
    <location>
        <begin position="202"/>
        <end position="265"/>
    </location>
</feature>
<feature type="site" description="Catalytically relevant" evidence="6">
    <location>
        <position position="52"/>
    </location>
</feature>
<evidence type="ECO:0000259" key="9">
    <source>
        <dbReference type="PROSITE" id="PS51464"/>
    </source>
</evidence>
<protein>
    <submittedName>
        <fullName evidence="10">KpsF/GutQ family sugar-phosphate isomerase</fullName>
    </submittedName>
</protein>
<comment type="caution">
    <text evidence="10">The sequence shown here is derived from an EMBL/GenBank/DDBJ whole genome shotgun (WGS) entry which is preliminary data.</text>
</comment>
<dbReference type="InterPro" id="IPR046348">
    <property type="entry name" value="SIS_dom_sf"/>
</dbReference>
<evidence type="ECO:0000256" key="5">
    <source>
        <dbReference type="PIRSR" id="PIRSR004692-2"/>
    </source>
</evidence>
<name>A0A6P0C720_9RHOB</name>
<dbReference type="SMART" id="SM00116">
    <property type="entry name" value="CBS"/>
    <property type="match status" value="2"/>
</dbReference>
<dbReference type="InterPro" id="IPR001347">
    <property type="entry name" value="SIS_dom"/>
</dbReference>
<gene>
    <name evidence="10" type="ORF">GV827_04260</name>
</gene>
<keyword evidence="5" id="KW-0862">Zinc</keyword>
<dbReference type="InterPro" id="IPR004800">
    <property type="entry name" value="KdsD/KpsF-type"/>
</dbReference>
<keyword evidence="2" id="KW-0677">Repeat</keyword>
<feature type="domain" description="CBS" evidence="8">
    <location>
        <begin position="266"/>
        <end position="320"/>
    </location>
</feature>
<keyword evidence="5" id="KW-0479">Metal-binding</keyword>
<feature type="site" description="Catalytically relevant" evidence="6">
    <location>
        <position position="145"/>
    </location>
</feature>
<feature type="site" description="Catalytically relevant" evidence="6">
    <location>
        <position position="104"/>
    </location>
</feature>
<sequence>MKTPFIDTAARVIRAEATALNTLAEALDDRFRRAIDMLRETRGRVIVTGIGKSGHIANKIAATLASTGTPAQFVHPAEASHGDLGMITRDDVVLAISNSGEAPELGNLIAYSRRYEIPLIGLTSREDSTLARQSDVVLLLPRVEEACGTGVVPTTSTTMTLAMGDALAVALMEHRDFTAENFRNFHPGGKLGAQLSLVGDLMHTGDAMPLVTEDADMSAALIEISGKGFGVTGVIDADGRLIGIITNGDLSRHMDGLLSLKARDVMTRNPVTIDPNALAEKAVGVMNTRKITCLLVVDPDVAEKPAGLLHIHDCLRVGLG</sequence>
<dbReference type="PIRSF" id="PIRSF004692">
    <property type="entry name" value="KdsD_KpsF"/>
    <property type="match status" value="1"/>
</dbReference>
<evidence type="ECO:0000256" key="2">
    <source>
        <dbReference type="ARBA" id="ARBA00022737"/>
    </source>
</evidence>
<dbReference type="GO" id="GO:1901135">
    <property type="term" value="P:carbohydrate derivative metabolic process"/>
    <property type="evidence" value="ECO:0007669"/>
    <property type="project" value="InterPro"/>
</dbReference>
<comment type="similarity">
    <text evidence="1 4">Belongs to the SIS family. GutQ/KpsF subfamily.</text>
</comment>
<dbReference type="PROSITE" id="PS51371">
    <property type="entry name" value="CBS"/>
    <property type="match status" value="2"/>
</dbReference>
<dbReference type="FunFam" id="3.40.50.10490:FF:000011">
    <property type="entry name" value="Arabinose 5-phosphate isomerase"/>
    <property type="match status" value="1"/>
</dbReference>
<organism evidence="10 11">
    <name type="scientific">Sulfitobacter sediminilitoris</name>
    <dbReference type="NCBI Taxonomy" id="2698830"/>
    <lineage>
        <taxon>Bacteria</taxon>
        <taxon>Pseudomonadati</taxon>
        <taxon>Pseudomonadota</taxon>
        <taxon>Alphaproteobacteria</taxon>
        <taxon>Rhodobacterales</taxon>
        <taxon>Roseobacteraceae</taxon>
        <taxon>Sulfitobacter</taxon>
    </lineage>
</organism>
<dbReference type="Gene3D" id="3.40.50.10490">
    <property type="entry name" value="Glucose-6-phosphate isomerase like protein, domain 1"/>
    <property type="match status" value="1"/>
</dbReference>
<feature type="binding site" evidence="5">
    <location>
        <position position="75"/>
    </location>
    <ligand>
        <name>Zn(2+)</name>
        <dbReference type="ChEBI" id="CHEBI:29105"/>
    </ligand>
</feature>
<dbReference type="Pfam" id="PF00571">
    <property type="entry name" value="CBS"/>
    <property type="match status" value="2"/>
</dbReference>
<evidence type="ECO:0000256" key="4">
    <source>
        <dbReference type="PIRNR" id="PIRNR004692"/>
    </source>
</evidence>
<keyword evidence="11" id="KW-1185">Reference proteome</keyword>
<dbReference type="GO" id="GO:0046872">
    <property type="term" value="F:metal ion binding"/>
    <property type="evidence" value="ECO:0007669"/>
    <property type="project" value="UniProtKB-KW"/>
</dbReference>
<dbReference type="AlphaFoldDB" id="A0A6P0C720"/>
<evidence type="ECO:0000256" key="6">
    <source>
        <dbReference type="PIRSR" id="PIRSR004692-3"/>
    </source>
</evidence>